<name>A0A512J4G5_9HYPH</name>
<dbReference type="Gene3D" id="3.30.470.20">
    <property type="entry name" value="ATP-grasp fold, B domain"/>
    <property type="match status" value="1"/>
</dbReference>
<dbReference type="Pfam" id="PF02655">
    <property type="entry name" value="ATP-grasp_3"/>
    <property type="match status" value="1"/>
</dbReference>
<dbReference type="AlphaFoldDB" id="A0A512J4G5"/>
<dbReference type="InterPro" id="IPR003806">
    <property type="entry name" value="ATP-grasp_PylC-type"/>
</dbReference>
<dbReference type="Proteomes" id="UP001156856">
    <property type="component" value="Unassembled WGS sequence"/>
</dbReference>
<accession>A0A512J4G5</accession>
<comment type="caution">
    <text evidence="4">The sequence shown here is derived from an EMBL/GenBank/DDBJ whole genome shotgun (WGS) entry which is preliminary data.</text>
</comment>
<feature type="domain" description="ATP-grasp" evidence="3">
    <location>
        <begin position="239"/>
        <end position="293"/>
    </location>
</feature>
<dbReference type="EMBL" id="BJZU01000053">
    <property type="protein sequence ID" value="GEP04854.1"/>
    <property type="molecule type" value="Genomic_DNA"/>
</dbReference>
<evidence type="ECO:0000313" key="7">
    <source>
        <dbReference type="Proteomes" id="UP001156856"/>
    </source>
</evidence>
<dbReference type="PROSITE" id="PS50975">
    <property type="entry name" value="ATP_GRASP"/>
    <property type="match status" value="1"/>
</dbReference>
<dbReference type="EMBL" id="BSPK01000109">
    <property type="protein sequence ID" value="GLS66985.1"/>
    <property type="molecule type" value="Genomic_DNA"/>
</dbReference>
<evidence type="ECO:0000256" key="2">
    <source>
        <dbReference type="SAM" id="MobiDB-lite"/>
    </source>
</evidence>
<dbReference type="GO" id="GO:0046872">
    <property type="term" value="F:metal ion binding"/>
    <property type="evidence" value="ECO:0007669"/>
    <property type="project" value="InterPro"/>
</dbReference>
<organism evidence="4 6">
    <name type="scientific">Methylobacterium oxalidis</name>
    <dbReference type="NCBI Taxonomy" id="944322"/>
    <lineage>
        <taxon>Bacteria</taxon>
        <taxon>Pseudomonadati</taxon>
        <taxon>Pseudomonadota</taxon>
        <taxon>Alphaproteobacteria</taxon>
        <taxon>Hyphomicrobiales</taxon>
        <taxon>Methylobacteriaceae</taxon>
        <taxon>Methylobacterium</taxon>
    </lineage>
</organism>
<protein>
    <recommendedName>
        <fullName evidence="3">ATP-grasp domain-containing protein</fullName>
    </recommendedName>
</protein>
<feature type="compositionally biased region" description="Basic and acidic residues" evidence="2">
    <location>
        <begin position="384"/>
        <end position="397"/>
    </location>
</feature>
<reference evidence="5" key="1">
    <citation type="journal article" date="2014" name="Int. J. Syst. Evol. Microbiol.">
        <title>Complete genome of a new Firmicutes species belonging to the dominant human colonic microbiota ('Ruminococcus bicirculans') reveals two chromosomes and a selective capacity to utilize plant glucans.</title>
        <authorList>
            <consortium name="NISC Comparative Sequencing Program"/>
            <person name="Wegmann U."/>
            <person name="Louis P."/>
            <person name="Goesmann A."/>
            <person name="Henrissat B."/>
            <person name="Duncan S.H."/>
            <person name="Flint H.J."/>
        </authorList>
    </citation>
    <scope>NUCLEOTIDE SEQUENCE</scope>
    <source>
        <strain evidence="5">NBRC 107715</strain>
    </source>
</reference>
<evidence type="ECO:0000256" key="1">
    <source>
        <dbReference type="PROSITE-ProRule" id="PRU00409"/>
    </source>
</evidence>
<dbReference type="GO" id="GO:0005524">
    <property type="term" value="F:ATP binding"/>
    <property type="evidence" value="ECO:0007669"/>
    <property type="project" value="UniProtKB-UniRule"/>
</dbReference>
<dbReference type="InterPro" id="IPR011761">
    <property type="entry name" value="ATP-grasp"/>
</dbReference>
<keyword evidence="1" id="KW-0547">Nucleotide-binding</keyword>
<dbReference type="SUPFAM" id="SSF56059">
    <property type="entry name" value="Glutathione synthetase ATP-binding domain-like"/>
    <property type="match status" value="1"/>
</dbReference>
<dbReference type="Proteomes" id="UP000321960">
    <property type="component" value="Unassembled WGS sequence"/>
</dbReference>
<proteinExistence type="predicted"/>
<evidence type="ECO:0000313" key="6">
    <source>
        <dbReference type="Proteomes" id="UP000321960"/>
    </source>
</evidence>
<evidence type="ECO:0000313" key="5">
    <source>
        <dbReference type="EMBL" id="GLS66985.1"/>
    </source>
</evidence>
<reference evidence="4 6" key="3">
    <citation type="submission" date="2019-07" db="EMBL/GenBank/DDBJ databases">
        <title>Whole genome shotgun sequence of Methylobacterium oxalidis NBRC 107715.</title>
        <authorList>
            <person name="Hosoyama A."/>
            <person name="Uohara A."/>
            <person name="Ohji S."/>
            <person name="Ichikawa N."/>
        </authorList>
    </citation>
    <scope>NUCLEOTIDE SEQUENCE [LARGE SCALE GENOMIC DNA]</scope>
    <source>
        <strain evidence="4 6">NBRC 107715</strain>
    </source>
</reference>
<keyword evidence="1" id="KW-0067">ATP-binding</keyword>
<reference evidence="7" key="2">
    <citation type="journal article" date="2019" name="Int. J. Syst. Evol. Microbiol.">
        <title>The Global Catalogue of Microorganisms (GCM) 10K type strain sequencing project: providing services to taxonomists for standard genome sequencing and annotation.</title>
        <authorList>
            <consortium name="The Broad Institute Genomics Platform"/>
            <consortium name="The Broad Institute Genome Sequencing Center for Infectious Disease"/>
            <person name="Wu L."/>
            <person name="Ma J."/>
        </authorList>
    </citation>
    <scope>NUCLEOTIDE SEQUENCE [LARGE SCALE GENOMIC DNA]</scope>
    <source>
        <strain evidence="7">NBRC 107715</strain>
    </source>
</reference>
<reference evidence="5" key="4">
    <citation type="submission" date="2023-01" db="EMBL/GenBank/DDBJ databases">
        <title>Draft genome sequence of Methylobacterium oxalidis strain NBRC 107715.</title>
        <authorList>
            <person name="Sun Q."/>
            <person name="Mori K."/>
        </authorList>
    </citation>
    <scope>NUCLEOTIDE SEQUENCE</scope>
    <source>
        <strain evidence="5">NBRC 107715</strain>
    </source>
</reference>
<gene>
    <name evidence="5" type="ORF">GCM10007888_53680</name>
    <name evidence="4" type="ORF">MOX02_28920</name>
</gene>
<dbReference type="RefSeq" id="WP_238178755.1">
    <property type="nucleotide sequence ID" value="NZ_BJZU01000053.1"/>
</dbReference>
<evidence type="ECO:0000313" key="4">
    <source>
        <dbReference type="EMBL" id="GEP04854.1"/>
    </source>
</evidence>
<feature type="region of interest" description="Disordered" evidence="2">
    <location>
        <begin position="377"/>
        <end position="397"/>
    </location>
</feature>
<sequence>MAGEAILLAAQSARALAESARRAGLRPYVADLFGDADTLDLAEGYRPLPGRFGTGRLGGSALIGALDALAGLAGPRCLGVVLGSGLEGAPDLMAEIARRHRLLGAAPGTVAALKDPMGFAALCGRLGIPHPAVTLGPLDDPAGWLLKRAGGSGGSHIRAATRGRAPAGAYFQARVPGRAFGLAVLADGRSIAVVALTEQWSAGSALRPHRYAGALERGRAEAPALPGAILAAATDAVDRLAAATGLRGLASADLLSDGERWWLTEINPRPGATLDILDRRGGSLLLAHVAASAGERVTPGPTPVDAAAAEICYGARDYRPVPRIAWPDHARDRPRAGTDVARDAPLCTLLATGRDAAAVREMLRERAARLHALLDQEETDEHECEVSERQRADGAAG</sequence>
<keyword evidence="7" id="KW-1185">Reference proteome</keyword>
<evidence type="ECO:0000259" key="3">
    <source>
        <dbReference type="PROSITE" id="PS50975"/>
    </source>
</evidence>
<dbReference type="InterPro" id="IPR016677">
    <property type="entry name" value="UCP016817_carboligase"/>
</dbReference>
<dbReference type="PIRSF" id="PIRSF016817">
    <property type="entry name" value="UCP016817_carboligase"/>
    <property type="match status" value="1"/>
</dbReference>